<dbReference type="Gene3D" id="1.25.40.1040">
    <property type="match status" value="2"/>
</dbReference>
<evidence type="ECO:0000256" key="2">
    <source>
        <dbReference type="ARBA" id="ARBA00022803"/>
    </source>
</evidence>
<dbReference type="InterPro" id="IPR021183">
    <property type="entry name" value="NatA_aux_su"/>
</dbReference>
<dbReference type="FunCoup" id="F2UA97">
    <property type="interactions" value="2170"/>
</dbReference>
<feature type="compositionally biased region" description="Basic residues" evidence="4">
    <location>
        <begin position="453"/>
        <end position="478"/>
    </location>
</feature>
<gene>
    <name evidence="5" type="ORF">PTSG_05385</name>
</gene>
<organism evidence="6">
    <name type="scientific">Salpingoeca rosetta (strain ATCC 50818 / BSB-021)</name>
    <dbReference type="NCBI Taxonomy" id="946362"/>
    <lineage>
        <taxon>Eukaryota</taxon>
        <taxon>Choanoflagellata</taxon>
        <taxon>Craspedida</taxon>
        <taxon>Salpingoecidae</taxon>
        <taxon>Salpingoeca</taxon>
    </lineage>
</organism>
<dbReference type="eggNOG" id="KOG1156">
    <property type="taxonomic scope" value="Eukaryota"/>
</dbReference>
<dbReference type="RefSeq" id="XP_004993953.1">
    <property type="nucleotide sequence ID" value="XM_004993896.1"/>
</dbReference>
<protein>
    <submittedName>
        <fullName evidence="5">Uncharacterized protein</fullName>
    </submittedName>
</protein>
<feature type="repeat" description="TPR" evidence="3">
    <location>
        <begin position="79"/>
        <end position="112"/>
    </location>
</feature>
<keyword evidence="1" id="KW-0677">Repeat</keyword>
<evidence type="ECO:0000256" key="3">
    <source>
        <dbReference type="PROSITE-ProRule" id="PRU00339"/>
    </source>
</evidence>
<reference evidence="5" key="1">
    <citation type="submission" date="2009-08" db="EMBL/GenBank/DDBJ databases">
        <title>Annotation of Salpingoeca rosetta.</title>
        <authorList>
            <consortium name="The Broad Institute Genome Sequencing Platform"/>
            <person name="Russ C."/>
            <person name="Cuomo C."/>
            <person name="Burger G."/>
            <person name="Gray M.W."/>
            <person name="Holland P.W.H."/>
            <person name="King N."/>
            <person name="Lang F.B.F."/>
            <person name="Roger A.J."/>
            <person name="Ruiz-Trillo I."/>
            <person name="Young S.K."/>
            <person name="Zeng Q."/>
            <person name="Gargeya S."/>
            <person name="Alvarado L."/>
            <person name="Berlin A."/>
            <person name="Chapman S.B."/>
            <person name="Chen Z."/>
            <person name="Freedman E."/>
            <person name="Gellesch M."/>
            <person name="Goldberg J."/>
            <person name="Griggs A."/>
            <person name="Gujja S."/>
            <person name="Heilman E."/>
            <person name="Heiman D."/>
            <person name="Howarth C."/>
            <person name="Mehta T."/>
            <person name="Neiman D."/>
            <person name="Pearson M."/>
            <person name="Roberts A."/>
            <person name="Saif S."/>
            <person name="Shea T."/>
            <person name="Shenoy N."/>
            <person name="Sisk P."/>
            <person name="Stolte C."/>
            <person name="Sykes S."/>
            <person name="White J."/>
            <person name="Yandava C."/>
            <person name="Haas B."/>
            <person name="Nusbaum C."/>
            <person name="Birren B."/>
        </authorList>
    </citation>
    <scope>NUCLEOTIDE SEQUENCE [LARGE SCALE GENOMIC DNA]</scope>
    <source>
        <strain evidence="5">ATCC 50818</strain>
    </source>
</reference>
<dbReference type="SMART" id="SM00028">
    <property type="entry name" value="TPR"/>
    <property type="match status" value="4"/>
</dbReference>
<accession>F2UA97</accession>
<evidence type="ECO:0000256" key="1">
    <source>
        <dbReference type="ARBA" id="ARBA00022737"/>
    </source>
</evidence>
<dbReference type="KEGG" id="sre:PTSG_05385"/>
<name>F2UA97_SALR5</name>
<proteinExistence type="predicted"/>
<feature type="compositionally biased region" description="Basic and acidic residues" evidence="4">
    <location>
        <begin position="433"/>
        <end position="452"/>
    </location>
</feature>
<sequence length="704" mass="79847">MSRTLPEGSKEASLFRKMLRSYESKQYKAGLKCAKSILERKPKHGETLAMQALITNAMDKHDEAMELCHEAVKADLGSGMCWHVRGILYRQKCDYDQALRSFLRAAQIEAENQTILRDLSHLQVQVRDYEGFRDTRRKFLELRGGVRASWLGYGVAQHMTGEISGAIETMTQYLGLQDDANTNAYETSEMHMYVVMLMMANNEHDRALTYLNDYEEKIVDRRSIEETRAQLLLNLNRHQDRLGQRDDALATIRRAIDHTPTVVELYMVEGRILKHLGRLDEAATQVDFARQLDTADRFINSKAAKYLLRAGRIEEGQTIAGLFARETRNTDPLNQLRDMQCSWYELECAKAYLAKGDLGNALAHLHAVKSFYKQLVDDQFDFHSYCLRKVNLRAYTRLLKYEDEAYFHKRYVQTAAYACSVYAELHNNPFGSAKEREEQERLAKMSESERKKYLSKQRKAAKKGAGKGANHHNARGKKGAQQDNKNKDKEQKGKKSKTPQWNPNELVQTSKALDDALVFLQPLLNFPAVEGMESLLEPAVDVLVRRKRPLLVIKALRTMTTTDVPRHVLIASTLKLMRFISTNADAINPTVREIIDEELPQLVENKSEQDLRKELEDLASKSLAAFACAQLLKRSEGVSTSDVIAAITDKAASLPATLDEAAAVWLSVANVQDMHAGKSELRAALQKRFPDAHVFTQHQLGATA</sequence>
<dbReference type="AlphaFoldDB" id="F2UA97"/>
<dbReference type="PANTHER" id="PTHR22767:SF2">
    <property type="entry name" value="N(ALPHA)-ACETYLTRANSFERASE 15_16, ISOFORM A"/>
    <property type="match status" value="1"/>
</dbReference>
<dbReference type="EMBL" id="GL832966">
    <property type="protein sequence ID" value="EGD73672.1"/>
    <property type="molecule type" value="Genomic_DNA"/>
</dbReference>
<dbReference type="OrthoDB" id="10263032at2759"/>
<dbReference type="GO" id="GO:0005737">
    <property type="term" value="C:cytoplasm"/>
    <property type="evidence" value="ECO:0007669"/>
    <property type="project" value="TreeGrafter"/>
</dbReference>
<evidence type="ECO:0000313" key="5">
    <source>
        <dbReference type="EMBL" id="EGD73672.1"/>
    </source>
</evidence>
<keyword evidence="2 3" id="KW-0802">TPR repeat</keyword>
<dbReference type="Proteomes" id="UP000007799">
    <property type="component" value="Unassembled WGS sequence"/>
</dbReference>
<dbReference type="InParanoid" id="F2UA97"/>
<dbReference type="OMA" id="IWFELNI"/>
<dbReference type="InterPro" id="IPR011990">
    <property type="entry name" value="TPR-like_helical_dom_sf"/>
</dbReference>
<dbReference type="InterPro" id="IPR019734">
    <property type="entry name" value="TPR_rpt"/>
</dbReference>
<dbReference type="Gene3D" id="1.25.40.1010">
    <property type="match status" value="1"/>
</dbReference>
<dbReference type="PIRSF" id="PIRSF000422">
    <property type="entry name" value="N-terminal-AcTrfase-A_aux_su"/>
    <property type="match status" value="1"/>
</dbReference>
<dbReference type="GeneID" id="16074531"/>
<dbReference type="Pfam" id="PF12569">
    <property type="entry name" value="NatA_aux_su"/>
    <property type="match status" value="1"/>
</dbReference>
<evidence type="ECO:0000256" key="4">
    <source>
        <dbReference type="SAM" id="MobiDB-lite"/>
    </source>
</evidence>
<dbReference type="PANTHER" id="PTHR22767">
    <property type="entry name" value="N-TERMINAL ACETYLTRANSFERASE-RELATED"/>
    <property type="match status" value="1"/>
</dbReference>
<evidence type="ECO:0000313" key="6">
    <source>
        <dbReference type="Proteomes" id="UP000007799"/>
    </source>
</evidence>
<dbReference type="SUPFAM" id="SSF48452">
    <property type="entry name" value="TPR-like"/>
    <property type="match status" value="2"/>
</dbReference>
<dbReference type="PROSITE" id="PS50005">
    <property type="entry name" value="TPR"/>
    <property type="match status" value="1"/>
</dbReference>
<feature type="region of interest" description="Disordered" evidence="4">
    <location>
        <begin position="433"/>
        <end position="505"/>
    </location>
</feature>
<keyword evidence="6" id="KW-1185">Reference proteome</keyword>
<feature type="compositionally biased region" description="Basic and acidic residues" evidence="4">
    <location>
        <begin position="484"/>
        <end position="493"/>
    </location>
</feature>
<dbReference type="STRING" id="946362.F2UA97"/>